<dbReference type="Proteomes" id="UP000015545">
    <property type="component" value="Segment"/>
</dbReference>
<dbReference type="GeneID" id="16574725"/>
<name>S5WB17_9CAUD</name>
<evidence type="ECO:0000313" key="1">
    <source>
        <dbReference type="EMBL" id="AGS81923.1"/>
    </source>
</evidence>
<dbReference type="RefSeq" id="YP_008433370.1">
    <property type="nucleotide sequence ID" value="NC_022096.1"/>
</dbReference>
<evidence type="ECO:0000313" key="2">
    <source>
        <dbReference type="Proteomes" id="UP000015545"/>
    </source>
</evidence>
<reference evidence="1 2" key="1">
    <citation type="journal article" date="2014" name="Genome Announc.">
        <title>Complete Genome Sequence of the Novel Giant Pseudomonas Phage PaBG.</title>
        <authorList>
            <person name="Sykilinda N.N."/>
            <person name="Bondar A.A."/>
            <person name="Gorshkova A.S."/>
            <person name="Kurochkina L.P."/>
            <person name="Kulikov E.E."/>
            <person name="Shneider M.M."/>
            <person name="Kadykov V.A."/>
            <person name="Solovjeva N.V."/>
            <person name="Kabilov M.R."/>
            <person name="Mesyanzhinov V.V."/>
            <person name="Vlassov V.V."/>
            <person name="Drukker V.V."/>
            <person name="Miroshnikov K.A."/>
        </authorList>
    </citation>
    <scope>NUCLEOTIDE SEQUENCE [LARGE SCALE GENOMIC DNA]</scope>
</reference>
<keyword evidence="2" id="KW-1185">Reference proteome</keyword>
<gene>
    <name evidence="1" type="ORF">PaBG_00039</name>
</gene>
<dbReference type="KEGG" id="vg:16574725"/>
<organism evidence="1 2">
    <name type="scientific">Pseudomonas phage PaBG</name>
    <dbReference type="NCBI Taxonomy" id="1335230"/>
    <lineage>
        <taxon>Viruses</taxon>
        <taxon>Duplodnaviria</taxon>
        <taxon>Heunggongvirae</taxon>
        <taxon>Uroviricota</taxon>
        <taxon>Caudoviricetes</taxon>
        <taxon>Baikalvirus</taxon>
        <taxon>Baikalvirus PaBG</taxon>
    </lineage>
</organism>
<sequence length="111" mass="12911">MSESRSILLTYETIPEGIQMFFIPDHKELDKKVLKALQALRGLTVNGDELTEKQWKRFEVFNAAITKPDAVKYLDKKWRKYAGLLLPYEITDQKSLHVQGKLYLVRIGMVL</sequence>
<proteinExistence type="predicted"/>
<protein>
    <submittedName>
        <fullName evidence="1">Putative Fis family transcriptional regulator</fullName>
    </submittedName>
</protein>
<dbReference type="EMBL" id="KF147891">
    <property type="protein sequence ID" value="AGS81923.1"/>
    <property type="molecule type" value="Genomic_DNA"/>
</dbReference>
<accession>S5WB17</accession>